<organism evidence="5 6">
    <name type="scientific">Gottfriedia solisilvae</name>
    <dbReference type="NCBI Taxonomy" id="1516104"/>
    <lineage>
        <taxon>Bacteria</taxon>
        <taxon>Bacillati</taxon>
        <taxon>Bacillota</taxon>
        <taxon>Bacilli</taxon>
        <taxon>Bacillales</taxon>
        <taxon>Bacillaceae</taxon>
        <taxon>Gottfriedia</taxon>
    </lineage>
</organism>
<dbReference type="SUPFAM" id="SSF46894">
    <property type="entry name" value="C-terminal effector domain of the bipartite response regulators"/>
    <property type="match status" value="1"/>
</dbReference>
<dbReference type="PANTHER" id="PTHR44688">
    <property type="entry name" value="DNA-BINDING TRANSCRIPTIONAL ACTIVATOR DEVR_DOSR"/>
    <property type="match status" value="1"/>
</dbReference>
<evidence type="ECO:0000256" key="1">
    <source>
        <dbReference type="ARBA" id="ARBA00023015"/>
    </source>
</evidence>
<keyword evidence="2" id="KW-0238">DNA-binding</keyword>
<feature type="domain" description="HTH luxR-type" evidence="4">
    <location>
        <begin position="157"/>
        <end position="222"/>
    </location>
</feature>
<keyword evidence="1" id="KW-0805">Transcription regulation</keyword>
<keyword evidence="3" id="KW-0804">Transcription</keyword>
<evidence type="ECO:0000259" key="4">
    <source>
        <dbReference type="PROSITE" id="PS50043"/>
    </source>
</evidence>
<protein>
    <submittedName>
        <fullName evidence="5">Transcriptional regulatory protein DegU</fullName>
    </submittedName>
</protein>
<dbReference type="CDD" id="cd06170">
    <property type="entry name" value="LuxR_C_like"/>
    <property type="match status" value="1"/>
</dbReference>
<dbReference type="GO" id="GO:0003677">
    <property type="term" value="F:DNA binding"/>
    <property type="evidence" value="ECO:0007669"/>
    <property type="project" value="UniProtKB-KW"/>
</dbReference>
<dbReference type="Proteomes" id="UP000626244">
    <property type="component" value="Unassembled WGS sequence"/>
</dbReference>
<dbReference type="PROSITE" id="PS00622">
    <property type="entry name" value="HTH_LUXR_1"/>
    <property type="match status" value="1"/>
</dbReference>
<dbReference type="PRINTS" id="PR00038">
    <property type="entry name" value="HTHLUXR"/>
</dbReference>
<proteinExistence type="predicted"/>
<dbReference type="GO" id="GO:0006355">
    <property type="term" value="P:regulation of DNA-templated transcription"/>
    <property type="evidence" value="ECO:0007669"/>
    <property type="project" value="InterPro"/>
</dbReference>
<dbReference type="OrthoDB" id="2814434at2"/>
<dbReference type="Gene3D" id="3.40.50.2300">
    <property type="match status" value="1"/>
</dbReference>
<evidence type="ECO:0000256" key="3">
    <source>
        <dbReference type="ARBA" id="ARBA00023163"/>
    </source>
</evidence>
<dbReference type="InterPro" id="IPR000792">
    <property type="entry name" value="Tscrpt_reg_LuxR_C"/>
</dbReference>
<gene>
    <name evidence="5" type="primary">degU</name>
    <name evidence="5" type="ORF">GCM10007380_37620</name>
</gene>
<dbReference type="AlphaFoldDB" id="A0A8J3AW83"/>
<comment type="caution">
    <text evidence="5">The sequence shown here is derived from an EMBL/GenBank/DDBJ whole genome shotgun (WGS) entry which is preliminary data.</text>
</comment>
<keyword evidence="6" id="KW-1185">Reference proteome</keyword>
<dbReference type="Pfam" id="PF00196">
    <property type="entry name" value="GerE"/>
    <property type="match status" value="1"/>
</dbReference>
<evidence type="ECO:0000313" key="5">
    <source>
        <dbReference type="EMBL" id="GGI17373.1"/>
    </source>
</evidence>
<dbReference type="InterPro" id="IPR016032">
    <property type="entry name" value="Sig_transdc_resp-reg_C-effctor"/>
</dbReference>
<dbReference type="PROSITE" id="PS50043">
    <property type="entry name" value="HTH_LUXR_2"/>
    <property type="match status" value="1"/>
</dbReference>
<dbReference type="RefSeq" id="WP_096777895.1">
    <property type="nucleotide sequence ID" value="NZ_BMHB01000003.1"/>
</dbReference>
<evidence type="ECO:0000256" key="2">
    <source>
        <dbReference type="ARBA" id="ARBA00023125"/>
    </source>
</evidence>
<accession>A0A8J3AW83</accession>
<evidence type="ECO:0000313" key="6">
    <source>
        <dbReference type="Proteomes" id="UP000626244"/>
    </source>
</evidence>
<dbReference type="EMBL" id="BMHB01000003">
    <property type="protein sequence ID" value="GGI17373.1"/>
    <property type="molecule type" value="Genomic_DNA"/>
</dbReference>
<sequence>MLSDVVINQLNRHNIVIFVENSLFVSGIQTILEINHLHAQKINMDEQWYKQDLYNSLLISQVPSDEMEKKVQKLMLIDTSTKIIIIKNSIKFEEIERFIHIGIKGISLSDVDEKYLVHLVKRVKEGHIMIDGRFTTEFFKQYRHFKELSTQFSPPDDTYLKELLTNRELEILHLLVKGYSNIQIGENLFISNKTVKNHVANILQKLQVNDRLNAVIKVLKNKWIGLK</sequence>
<dbReference type="SMART" id="SM00421">
    <property type="entry name" value="HTH_LUXR"/>
    <property type="match status" value="1"/>
</dbReference>
<name>A0A8J3AW83_9BACI</name>
<dbReference type="PANTHER" id="PTHR44688:SF16">
    <property type="entry name" value="DNA-BINDING TRANSCRIPTIONAL ACTIVATOR DEVR_DOSR"/>
    <property type="match status" value="1"/>
</dbReference>
<reference evidence="6" key="1">
    <citation type="journal article" date="2019" name="Int. J. Syst. Evol. Microbiol.">
        <title>The Global Catalogue of Microorganisms (GCM) 10K type strain sequencing project: providing services to taxonomists for standard genome sequencing and annotation.</title>
        <authorList>
            <consortium name="The Broad Institute Genomics Platform"/>
            <consortium name="The Broad Institute Genome Sequencing Center for Infectious Disease"/>
            <person name="Wu L."/>
            <person name="Ma J."/>
        </authorList>
    </citation>
    <scope>NUCLEOTIDE SEQUENCE [LARGE SCALE GENOMIC DNA]</scope>
    <source>
        <strain evidence="6">CGMCC 1.14993</strain>
    </source>
</reference>